<dbReference type="Proteomes" id="UP000193006">
    <property type="component" value="Chromosome"/>
</dbReference>
<reference evidence="2 3" key="1">
    <citation type="submission" date="2017-04" db="EMBL/GenBank/DDBJ databases">
        <title>Bacillus krulwichiae AM31D Genome sequencing and assembly.</title>
        <authorList>
            <person name="Krulwich T.A."/>
            <person name="Anastor L."/>
            <person name="Ehrlich R."/>
            <person name="Ehrlich G.D."/>
            <person name="Janto B."/>
        </authorList>
    </citation>
    <scope>NUCLEOTIDE SEQUENCE [LARGE SCALE GENOMIC DNA]</scope>
    <source>
        <strain evidence="2 3">AM31D</strain>
    </source>
</reference>
<dbReference type="NCBIfam" id="NF033880">
    <property type="entry name" value="Prli42"/>
    <property type="match status" value="1"/>
</dbReference>
<sequence>MPRKFQKAIIYLMIITMVLGTLLMGVSFF</sequence>
<dbReference type="EMBL" id="CP020814">
    <property type="protein sequence ID" value="ARK29423.1"/>
    <property type="molecule type" value="Genomic_DNA"/>
</dbReference>
<evidence type="ECO:0000313" key="2">
    <source>
        <dbReference type="EMBL" id="ARK29423.1"/>
    </source>
</evidence>
<accession>A0A1X9MB84</accession>
<evidence type="ECO:0008006" key="4">
    <source>
        <dbReference type="Google" id="ProtNLM"/>
    </source>
</evidence>
<name>A0A1X9MB84_9BACI</name>
<evidence type="ECO:0000256" key="1">
    <source>
        <dbReference type="SAM" id="Phobius"/>
    </source>
</evidence>
<dbReference type="KEGG" id="bkw:BkAM31D_05910"/>
<keyword evidence="1" id="KW-0812">Transmembrane</keyword>
<keyword evidence="3" id="KW-1185">Reference proteome</keyword>
<protein>
    <recommendedName>
        <fullName evidence="4">Stressosome-associated protein Prli42</fullName>
    </recommendedName>
</protein>
<feature type="transmembrane region" description="Helical" evidence="1">
    <location>
        <begin position="9"/>
        <end position="28"/>
    </location>
</feature>
<dbReference type="AlphaFoldDB" id="A0A1X9MB84"/>
<keyword evidence="1" id="KW-0472">Membrane</keyword>
<dbReference type="InterPro" id="IPR049722">
    <property type="entry name" value="Prli42-like"/>
</dbReference>
<evidence type="ECO:0000313" key="3">
    <source>
        <dbReference type="Proteomes" id="UP000193006"/>
    </source>
</evidence>
<keyword evidence="1" id="KW-1133">Transmembrane helix</keyword>
<proteinExistence type="predicted"/>
<gene>
    <name evidence="2" type="ORF">BkAM31D_05910</name>
</gene>
<dbReference type="RefSeq" id="WP_157076802.1">
    <property type="nucleotide sequence ID" value="NZ_CP020814.1"/>
</dbReference>
<organism evidence="2 3">
    <name type="scientific">Halalkalibacter krulwichiae</name>
    <dbReference type="NCBI Taxonomy" id="199441"/>
    <lineage>
        <taxon>Bacteria</taxon>
        <taxon>Bacillati</taxon>
        <taxon>Bacillota</taxon>
        <taxon>Bacilli</taxon>
        <taxon>Bacillales</taxon>
        <taxon>Bacillaceae</taxon>
        <taxon>Halalkalibacter</taxon>
    </lineage>
</organism>